<feature type="compositionally biased region" description="Polar residues" evidence="1">
    <location>
        <begin position="40"/>
        <end position="51"/>
    </location>
</feature>
<comment type="caution">
    <text evidence="2">The sequence shown here is derived from an EMBL/GenBank/DDBJ whole genome shotgun (WGS) entry which is preliminary data.</text>
</comment>
<proteinExistence type="predicted"/>
<sequence>MSMIDRITLPSEPPTPVSPASSAMQGRRAVTRSRSGVLVETQTPGSATSSGSGDGRSHRWRDPSGRSRSRSREAWSMLGGFMQGKTNGQTEESEDGEEEIMDMDEDVAPLTLFRAPTLPSCSLMAEFRRTSTGPPLPPAFYPGQAIPTILTFNLDRRSSLPHSLRPQLSMSLVGTLHLASKATRTIVCVSVSLQEGLTLWARDAACALRSVTSSPPPLEGLPGGIYNLPLTVQVPTTPRLPPSFRVRNAGFGVSYNLVVSLTCDSIPPTQGQSIMKRVVLAETAVPFDMLPETLPTPPVYYRPSAFYVRDFHGDDGGIVGVKGSIRRPNALWSVNISIPTAAYSPSEQIPININLTPPQEQPTGKYAEKYHIFIKASLTRREHSSISPPSPPPSSVPLPQPTKNAAGLYLIGEEEICSSWGWVESNDISTIHLPNLILPLVSSGQSWEYGFSTVLNVGNQSYVQDSTRNNQNSNGVSISSTFQINVVTAFLSLPLHSKKSKITDFIPFLPPMGIFTQPGLSPDKLKMNVMKRYFSGTIKNHSISITVGSVSEPRGAMQSTCWSELQLDRTEDGRETGTGRMVAGRSTTSENGWILPPPSYKEAVAQPPYI</sequence>
<evidence type="ECO:0000256" key="1">
    <source>
        <dbReference type="SAM" id="MobiDB-lite"/>
    </source>
</evidence>
<evidence type="ECO:0000313" key="3">
    <source>
        <dbReference type="Proteomes" id="UP000289152"/>
    </source>
</evidence>
<accession>A0A4Q1BMV2</accession>
<protein>
    <submittedName>
        <fullName evidence="2">Uncharacterized protein</fullName>
    </submittedName>
</protein>
<feature type="region of interest" description="Disordered" evidence="1">
    <location>
        <begin position="1"/>
        <end position="98"/>
    </location>
</feature>
<dbReference type="OrthoDB" id="2561733at2759"/>
<feature type="compositionally biased region" description="Basic and acidic residues" evidence="1">
    <location>
        <begin position="55"/>
        <end position="73"/>
    </location>
</feature>
<dbReference type="InParanoid" id="A0A4Q1BMV2"/>
<dbReference type="Proteomes" id="UP000289152">
    <property type="component" value="Unassembled WGS sequence"/>
</dbReference>
<dbReference type="VEuPathDB" id="FungiDB:TREMEDRAFT_60009"/>
<reference evidence="2 3" key="1">
    <citation type="submission" date="2016-06" db="EMBL/GenBank/DDBJ databases">
        <title>Evolution of pathogenesis and genome organization in the Tremellales.</title>
        <authorList>
            <person name="Cuomo C."/>
            <person name="Litvintseva A."/>
            <person name="Heitman J."/>
            <person name="Chen Y."/>
            <person name="Sun S."/>
            <person name="Springer D."/>
            <person name="Dromer F."/>
            <person name="Young S."/>
            <person name="Zeng Q."/>
            <person name="Chapman S."/>
            <person name="Gujja S."/>
            <person name="Saif S."/>
            <person name="Birren B."/>
        </authorList>
    </citation>
    <scope>NUCLEOTIDE SEQUENCE [LARGE SCALE GENOMIC DNA]</scope>
    <source>
        <strain evidence="2 3">ATCC 28783</strain>
    </source>
</reference>
<gene>
    <name evidence="2" type="ORF">M231_03536</name>
</gene>
<dbReference type="EMBL" id="SDIL01000035">
    <property type="protein sequence ID" value="RXK39179.1"/>
    <property type="molecule type" value="Genomic_DNA"/>
</dbReference>
<feature type="region of interest" description="Disordered" evidence="1">
    <location>
        <begin position="570"/>
        <end position="597"/>
    </location>
</feature>
<evidence type="ECO:0000313" key="2">
    <source>
        <dbReference type="EMBL" id="RXK39179.1"/>
    </source>
</evidence>
<keyword evidence="3" id="KW-1185">Reference proteome</keyword>
<dbReference type="AlphaFoldDB" id="A0A4Q1BMV2"/>
<organism evidence="2 3">
    <name type="scientific">Tremella mesenterica</name>
    <name type="common">Jelly fungus</name>
    <dbReference type="NCBI Taxonomy" id="5217"/>
    <lineage>
        <taxon>Eukaryota</taxon>
        <taxon>Fungi</taxon>
        <taxon>Dikarya</taxon>
        <taxon>Basidiomycota</taxon>
        <taxon>Agaricomycotina</taxon>
        <taxon>Tremellomycetes</taxon>
        <taxon>Tremellales</taxon>
        <taxon>Tremellaceae</taxon>
        <taxon>Tremella</taxon>
    </lineage>
</organism>
<name>A0A4Q1BMV2_TREME</name>